<sequence>MNLPRIGDMIAIPLFLWLCIYFYKKKELTDEEKALYLFAIGGLIADTLFVFVLG</sequence>
<keyword evidence="1" id="KW-0812">Transmembrane</keyword>
<keyword evidence="1" id="KW-1133">Transmembrane helix</keyword>
<reference evidence="2" key="1">
    <citation type="journal article" date="2020" name="Nature">
        <title>Giant virus diversity and host interactions through global metagenomics.</title>
        <authorList>
            <person name="Schulz F."/>
            <person name="Roux S."/>
            <person name="Paez-Espino D."/>
            <person name="Jungbluth S."/>
            <person name="Walsh D.A."/>
            <person name="Denef V.J."/>
            <person name="McMahon K.D."/>
            <person name="Konstantinidis K.T."/>
            <person name="Eloe-Fadrosh E.A."/>
            <person name="Kyrpides N.C."/>
            <person name="Woyke T."/>
        </authorList>
    </citation>
    <scope>NUCLEOTIDE SEQUENCE</scope>
    <source>
        <strain evidence="2">GVMAG-M-3300023174-176</strain>
    </source>
</reference>
<name>A0A6C0DFK9_9ZZZZ</name>
<proteinExistence type="predicted"/>
<keyword evidence="1" id="KW-0472">Membrane</keyword>
<protein>
    <submittedName>
        <fullName evidence="2">Uncharacterized protein</fullName>
    </submittedName>
</protein>
<dbReference type="AlphaFoldDB" id="A0A6C0DFK9"/>
<evidence type="ECO:0000256" key="1">
    <source>
        <dbReference type="SAM" id="Phobius"/>
    </source>
</evidence>
<accession>A0A6C0DFK9</accession>
<evidence type="ECO:0000313" key="2">
    <source>
        <dbReference type="EMBL" id="QHT15738.1"/>
    </source>
</evidence>
<feature type="transmembrane region" description="Helical" evidence="1">
    <location>
        <begin position="6"/>
        <end position="23"/>
    </location>
</feature>
<dbReference type="EMBL" id="MN739613">
    <property type="protein sequence ID" value="QHT15738.1"/>
    <property type="molecule type" value="Genomic_DNA"/>
</dbReference>
<organism evidence="2">
    <name type="scientific">viral metagenome</name>
    <dbReference type="NCBI Taxonomy" id="1070528"/>
    <lineage>
        <taxon>unclassified sequences</taxon>
        <taxon>metagenomes</taxon>
        <taxon>organismal metagenomes</taxon>
    </lineage>
</organism>
<feature type="transmembrane region" description="Helical" evidence="1">
    <location>
        <begin position="35"/>
        <end position="53"/>
    </location>
</feature>